<feature type="signal peptide" evidence="6">
    <location>
        <begin position="1"/>
        <end position="17"/>
    </location>
</feature>
<dbReference type="Gene3D" id="3.50.50.60">
    <property type="entry name" value="FAD/NAD(P)-binding domain"/>
    <property type="match status" value="1"/>
</dbReference>
<keyword evidence="3" id="KW-0285">Flavoprotein</keyword>
<dbReference type="Proteomes" id="UP001521785">
    <property type="component" value="Unassembled WGS sequence"/>
</dbReference>
<feature type="domain" description="Glucose-methanol-choline oxidoreductase N-terminal" evidence="7">
    <location>
        <begin position="280"/>
        <end position="294"/>
    </location>
</feature>
<comment type="similarity">
    <text evidence="2">Belongs to the GMC oxidoreductase family.</text>
</comment>
<sequence>MMLSKISVILLWEFCVASHDSISQYDYVIAGAGTAGLLLASILSEDPNVNVLVLEAGFDSRKEANVTDPERRGLYDNGTGGSQYVPRGKTIGGTSAMNWMIHNEDSRVQLDIWESVLNLTGWNWESISTAFRESETMYAPPTDLADDLPYDASLHGGTGPIASTFQRSVYTLYSQYVSPTLESRGFTPTHDGNDGNANGPNFLPFAIYPFNYTRSYAGSVYTTVEYRPNLEVRTNCQVTGISWASTGANATASGLRYVPADGSTNQTTQVASREVVISAGAIQSPQILELSGIGDPNILQAVGITPVVNLSNVGTSLRDPPMTNYWPIQFKINGSMKLTGNESIQNFIDLEPASKILSPADYNAASSWLNSTSAIPGLADAQLAVFKELWYTDQPLIEFAWQYQTANVTPYCLVPLSQGTVHINSSDPMHPPAINPNYNVVNATINGTVVQWDMWFLAKAAQYYTKLLATTAPMSSIVISTVPDYKLPFEEWYEDIFQQTGSSQHLTGGNPMLEREAGGVVDTELKVYGTNNVRVVDGSVFPYQPSAHPMGVTYALAVRAARIFQAGKSTKTTSLPSSNASANATATFPVGGSESGNGSSITTGVPASYTGGANLVGFEKLGWAMFGGFVFAISQFV</sequence>
<accession>A0ABR3RLD4</accession>
<dbReference type="Pfam" id="PF05199">
    <property type="entry name" value="GMC_oxred_C"/>
    <property type="match status" value="1"/>
</dbReference>
<comment type="caution">
    <text evidence="8">The sequence shown here is derived from an EMBL/GenBank/DDBJ whole genome shotgun (WGS) entry which is preliminary data.</text>
</comment>
<dbReference type="PROSITE" id="PS00624">
    <property type="entry name" value="GMC_OXRED_2"/>
    <property type="match status" value="1"/>
</dbReference>
<evidence type="ECO:0000256" key="3">
    <source>
        <dbReference type="ARBA" id="ARBA00022630"/>
    </source>
</evidence>
<name>A0ABR3RLD4_9PLEO</name>
<keyword evidence="4" id="KW-0274">FAD</keyword>
<keyword evidence="5" id="KW-0560">Oxidoreductase</keyword>
<evidence type="ECO:0000313" key="9">
    <source>
        <dbReference type="Proteomes" id="UP001521785"/>
    </source>
</evidence>
<dbReference type="PIRSF" id="PIRSF000137">
    <property type="entry name" value="Alcohol_oxidase"/>
    <property type="match status" value="1"/>
</dbReference>
<organism evidence="8 9">
    <name type="scientific">Paraconiothyrium brasiliense</name>
    <dbReference type="NCBI Taxonomy" id="300254"/>
    <lineage>
        <taxon>Eukaryota</taxon>
        <taxon>Fungi</taxon>
        <taxon>Dikarya</taxon>
        <taxon>Ascomycota</taxon>
        <taxon>Pezizomycotina</taxon>
        <taxon>Dothideomycetes</taxon>
        <taxon>Pleosporomycetidae</taxon>
        <taxon>Pleosporales</taxon>
        <taxon>Massarineae</taxon>
        <taxon>Didymosphaeriaceae</taxon>
        <taxon>Paraconiothyrium</taxon>
    </lineage>
</organism>
<dbReference type="PANTHER" id="PTHR11552:SF201">
    <property type="entry name" value="GLUCOSE-METHANOL-CHOLINE OXIDOREDUCTASE N-TERMINAL DOMAIN-CONTAINING PROTEIN"/>
    <property type="match status" value="1"/>
</dbReference>
<dbReference type="InterPro" id="IPR036188">
    <property type="entry name" value="FAD/NAD-bd_sf"/>
</dbReference>
<dbReference type="InterPro" id="IPR012132">
    <property type="entry name" value="GMC_OxRdtase"/>
</dbReference>
<protein>
    <recommendedName>
        <fullName evidence="7">Glucose-methanol-choline oxidoreductase N-terminal domain-containing protein</fullName>
    </recommendedName>
</protein>
<evidence type="ECO:0000256" key="4">
    <source>
        <dbReference type="ARBA" id="ARBA00022827"/>
    </source>
</evidence>
<keyword evidence="6" id="KW-0732">Signal</keyword>
<dbReference type="EMBL" id="JAKJXO020000005">
    <property type="protein sequence ID" value="KAL1604934.1"/>
    <property type="molecule type" value="Genomic_DNA"/>
</dbReference>
<dbReference type="SUPFAM" id="SSF54373">
    <property type="entry name" value="FAD-linked reductases, C-terminal domain"/>
    <property type="match status" value="1"/>
</dbReference>
<dbReference type="PANTHER" id="PTHR11552">
    <property type="entry name" value="GLUCOSE-METHANOL-CHOLINE GMC OXIDOREDUCTASE"/>
    <property type="match status" value="1"/>
</dbReference>
<evidence type="ECO:0000256" key="6">
    <source>
        <dbReference type="SAM" id="SignalP"/>
    </source>
</evidence>
<evidence type="ECO:0000259" key="7">
    <source>
        <dbReference type="PROSITE" id="PS00624"/>
    </source>
</evidence>
<evidence type="ECO:0000313" key="8">
    <source>
        <dbReference type="EMBL" id="KAL1604934.1"/>
    </source>
</evidence>
<keyword evidence="9" id="KW-1185">Reference proteome</keyword>
<feature type="chain" id="PRO_5047168688" description="Glucose-methanol-choline oxidoreductase N-terminal domain-containing protein" evidence="6">
    <location>
        <begin position="18"/>
        <end position="637"/>
    </location>
</feature>
<dbReference type="Pfam" id="PF00732">
    <property type="entry name" value="GMC_oxred_N"/>
    <property type="match status" value="1"/>
</dbReference>
<evidence type="ECO:0000256" key="1">
    <source>
        <dbReference type="ARBA" id="ARBA00001974"/>
    </source>
</evidence>
<dbReference type="SUPFAM" id="SSF51905">
    <property type="entry name" value="FAD/NAD(P)-binding domain"/>
    <property type="match status" value="1"/>
</dbReference>
<reference evidence="8 9" key="1">
    <citation type="submission" date="2024-02" db="EMBL/GenBank/DDBJ databases">
        <title>De novo assembly and annotation of 12 fungi associated with fruit tree decline syndrome in Ontario, Canada.</title>
        <authorList>
            <person name="Sulman M."/>
            <person name="Ellouze W."/>
            <person name="Ilyukhin E."/>
        </authorList>
    </citation>
    <scope>NUCLEOTIDE SEQUENCE [LARGE SCALE GENOMIC DNA]</scope>
    <source>
        <strain evidence="8 9">M42-189</strain>
    </source>
</reference>
<dbReference type="InterPro" id="IPR007867">
    <property type="entry name" value="GMC_OxRtase_C"/>
</dbReference>
<gene>
    <name evidence="8" type="ORF">SLS60_004475</name>
</gene>
<dbReference type="InterPro" id="IPR000172">
    <property type="entry name" value="GMC_OxRdtase_N"/>
</dbReference>
<dbReference type="Gene3D" id="4.10.450.10">
    <property type="entry name" value="Glucose Oxidase, domain 2"/>
    <property type="match status" value="1"/>
</dbReference>
<evidence type="ECO:0000256" key="2">
    <source>
        <dbReference type="ARBA" id="ARBA00010790"/>
    </source>
</evidence>
<dbReference type="InterPro" id="IPR027424">
    <property type="entry name" value="Glucose_Oxidase_domain_2"/>
</dbReference>
<proteinExistence type="inferred from homology"/>
<comment type="cofactor">
    <cofactor evidence="1">
        <name>FAD</name>
        <dbReference type="ChEBI" id="CHEBI:57692"/>
    </cofactor>
</comment>
<dbReference type="Gene3D" id="3.30.560.10">
    <property type="entry name" value="Glucose Oxidase, domain 3"/>
    <property type="match status" value="1"/>
</dbReference>
<evidence type="ECO:0000256" key="5">
    <source>
        <dbReference type="ARBA" id="ARBA00023002"/>
    </source>
</evidence>